<accession>A0A9N9NML9</accession>
<comment type="caution">
    <text evidence="2">The sequence shown here is derived from an EMBL/GenBank/DDBJ whole genome shotgun (WGS) entry which is preliminary data.</text>
</comment>
<keyword evidence="3" id="KW-1185">Reference proteome</keyword>
<evidence type="ECO:0000313" key="3">
    <source>
        <dbReference type="Proteomes" id="UP000789570"/>
    </source>
</evidence>
<reference evidence="2" key="1">
    <citation type="submission" date="2021-06" db="EMBL/GenBank/DDBJ databases">
        <authorList>
            <person name="Kallberg Y."/>
            <person name="Tangrot J."/>
            <person name="Rosling A."/>
        </authorList>
    </citation>
    <scope>NUCLEOTIDE SEQUENCE</scope>
    <source>
        <strain evidence="2">UK204</strain>
    </source>
</reference>
<gene>
    <name evidence="2" type="ORF">FCALED_LOCUS15925</name>
</gene>
<feature type="compositionally biased region" description="Basic and acidic residues" evidence="1">
    <location>
        <begin position="16"/>
        <end position="30"/>
    </location>
</feature>
<evidence type="ECO:0000256" key="1">
    <source>
        <dbReference type="SAM" id="MobiDB-lite"/>
    </source>
</evidence>
<name>A0A9N9NML9_9GLOM</name>
<dbReference type="Proteomes" id="UP000789570">
    <property type="component" value="Unassembled WGS sequence"/>
</dbReference>
<feature type="region of interest" description="Disordered" evidence="1">
    <location>
        <begin position="1"/>
        <end position="43"/>
    </location>
</feature>
<sequence length="43" mass="4976">MKGPMKILKVSKKRTTKEPSKNDKRTKELPTKGLKNYQSTINE</sequence>
<protein>
    <submittedName>
        <fullName evidence="2">11318_t:CDS:1</fullName>
    </submittedName>
</protein>
<proteinExistence type="predicted"/>
<organism evidence="2 3">
    <name type="scientific">Funneliformis caledonium</name>
    <dbReference type="NCBI Taxonomy" id="1117310"/>
    <lineage>
        <taxon>Eukaryota</taxon>
        <taxon>Fungi</taxon>
        <taxon>Fungi incertae sedis</taxon>
        <taxon>Mucoromycota</taxon>
        <taxon>Glomeromycotina</taxon>
        <taxon>Glomeromycetes</taxon>
        <taxon>Glomerales</taxon>
        <taxon>Glomeraceae</taxon>
        <taxon>Funneliformis</taxon>
    </lineage>
</organism>
<evidence type="ECO:0000313" key="2">
    <source>
        <dbReference type="EMBL" id="CAG8745444.1"/>
    </source>
</evidence>
<feature type="non-terminal residue" evidence="2">
    <location>
        <position position="43"/>
    </location>
</feature>
<dbReference type="EMBL" id="CAJVPQ010016350">
    <property type="protein sequence ID" value="CAG8745444.1"/>
    <property type="molecule type" value="Genomic_DNA"/>
</dbReference>
<dbReference type="AlphaFoldDB" id="A0A9N9NML9"/>